<keyword evidence="2" id="KW-1133">Transmembrane helix</keyword>
<dbReference type="InterPro" id="IPR001830">
    <property type="entry name" value="Glyco_trans_20"/>
</dbReference>
<dbReference type="GO" id="GO:0004805">
    <property type="term" value="F:trehalose-phosphatase activity"/>
    <property type="evidence" value="ECO:0007669"/>
    <property type="project" value="TreeGrafter"/>
</dbReference>
<keyword evidence="4" id="KW-1185">Reference proteome</keyword>
<dbReference type="PANTHER" id="PTHR10788">
    <property type="entry name" value="TREHALOSE-6-PHOSPHATE SYNTHASE"/>
    <property type="match status" value="1"/>
</dbReference>
<reference evidence="3 4" key="1">
    <citation type="submission" date="2018-10" db="EMBL/GenBank/DDBJ databases">
        <title>Genomic Encyclopedia of Type Strains, Phase IV (KMG-IV): sequencing the most valuable type-strain genomes for metagenomic binning, comparative biology and taxonomic classification.</title>
        <authorList>
            <person name="Goeker M."/>
        </authorList>
    </citation>
    <scope>NUCLEOTIDE SEQUENCE [LARGE SCALE GENOMIC DNA]</scope>
    <source>
        <strain evidence="3 4">DSM 26916</strain>
    </source>
</reference>
<dbReference type="GO" id="GO:0005829">
    <property type="term" value="C:cytosol"/>
    <property type="evidence" value="ECO:0007669"/>
    <property type="project" value="TreeGrafter"/>
</dbReference>
<sequence>MRLSLRFVLPLMLVLAGIAYSISPLVDQMTLRWFVRDLDIRSSLIANTIQEPLQEQLAAGKKAKIGEFFTRITQDERLYAVGYCASPQVKAVASRSLPEEIGCADLGRWELPGDHLLASAQGPLHVAVKAMTSEAAPAGKLVLIHDMSFVTRRSEETKRYVFYLFMGLAVVVSLITVIIAQLSWRGWMAGMRSLLRGEGLLRQPAAGSQPALPEFKPIARDLQLLIRELEAETRARDESQITWTPEALRAILHGELRGEDVIVVSNREPYIHQRRGDHIDVQRPASGLVTALEPIMRACSGTWIAHGSGSADREVVDKHDRIAVPPETPAYKIRRVWLTPEEEAGYYYGFSNEGLWPLCHIAHVRPIFRSGDWAQYVAVNRKFAKAVVSESKTKDPIVLVQDYHFALLPKMIREELPEATVITFWHIPWPNPESFAICPWGEEVIAGMLGSSILGFHTQFHCNNFVDTVDRLLEARVDRESFNVSYGGKLTAVRRYPISIAWPPEHEMVQKEVPTCRADIRQKEGLPAEHKCGIGVDRLDYTKGIVERFHAIERLLELNPEWVGRFTFIQIAAPTRSGIDEYQHHEAQVRAMATRINGRFERRGPPPIVLKVEHHEPSEVYEYFRAADFCFVSSLHDGMNLVAKEFVAARDDERGVLILSQFTGAARELPEALIVNPYDADQCAAALHMALTMPDTEQRDRMRLMRGLVAEFNVFRWAGRMLLDAAAMRRRNRLVGSGGARTA</sequence>
<evidence type="ECO:0000313" key="4">
    <source>
        <dbReference type="Proteomes" id="UP000268908"/>
    </source>
</evidence>
<keyword evidence="2" id="KW-0472">Membrane</keyword>
<evidence type="ECO:0000313" key="3">
    <source>
        <dbReference type="EMBL" id="RLJ68581.1"/>
    </source>
</evidence>
<dbReference type="Pfam" id="PF00982">
    <property type="entry name" value="Glyco_transf_20"/>
    <property type="match status" value="1"/>
</dbReference>
<comment type="caution">
    <text evidence="3">The sequence shown here is derived from an EMBL/GenBank/DDBJ whole genome shotgun (WGS) entry which is preliminary data.</text>
</comment>
<dbReference type="SUPFAM" id="SSF53756">
    <property type="entry name" value="UDP-Glycosyltransferase/glycogen phosphorylase"/>
    <property type="match status" value="1"/>
</dbReference>
<dbReference type="PANTHER" id="PTHR10788:SF106">
    <property type="entry name" value="BCDNA.GH08860"/>
    <property type="match status" value="1"/>
</dbReference>
<organism evidence="3 4">
    <name type="scientific">Sulfurisoma sediminicola</name>
    <dbReference type="NCBI Taxonomy" id="1381557"/>
    <lineage>
        <taxon>Bacteria</taxon>
        <taxon>Pseudomonadati</taxon>
        <taxon>Pseudomonadota</taxon>
        <taxon>Betaproteobacteria</taxon>
        <taxon>Nitrosomonadales</taxon>
        <taxon>Sterolibacteriaceae</taxon>
        <taxon>Sulfurisoma</taxon>
    </lineage>
</organism>
<dbReference type="Proteomes" id="UP000268908">
    <property type="component" value="Unassembled WGS sequence"/>
</dbReference>
<comment type="similarity">
    <text evidence="1">Belongs to the glycosyltransferase 20 family.</text>
</comment>
<dbReference type="OrthoDB" id="9815690at2"/>
<dbReference type="RefSeq" id="WP_121240469.1">
    <property type="nucleotide sequence ID" value="NZ_BHVV01000002.1"/>
</dbReference>
<dbReference type="GO" id="GO:0005992">
    <property type="term" value="P:trehalose biosynthetic process"/>
    <property type="evidence" value="ECO:0007669"/>
    <property type="project" value="InterPro"/>
</dbReference>
<evidence type="ECO:0000256" key="2">
    <source>
        <dbReference type="SAM" id="Phobius"/>
    </source>
</evidence>
<name>A0A497XKV8_9PROT</name>
<proteinExistence type="inferred from homology"/>
<dbReference type="GO" id="GO:0003825">
    <property type="term" value="F:alpha,alpha-trehalose-phosphate synthase (UDP-forming) activity"/>
    <property type="evidence" value="ECO:0007669"/>
    <property type="project" value="TreeGrafter"/>
</dbReference>
<feature type="transmembrane region" description="Helical" evidence="2">
    <location>
        <begin position="160"/>
        <end position="184"/>
    </location>
</feature>
<dbReference type="Gene3D" id="3.40.50.2000">
    <property type="entry name" value="Glycogen Phosphorylase B"/>
    <property type="match status" value="2"/>
</dbReference>
<keyword evidence="2" id="KW-0812">Transmembrane</keyword>
<dbReference type="EMBL" id="RCCI01000004">
    <property type="protein sequence ID" value="RLJ68581.1"/>
    <property type="molecule type" value="Genomic_DNA"/>
</dbReference>
<protein>
    <submittedName>
        <fullName evidence="3">Trehalose 6-phosphate synthase</fullName>
    </submittedName>
</protein>
<accession>A0A497XKV8</accession>
<gene>
    <name evidence="3" type="ORF">DFR35_1149</name>
</gene>
<evidence type="ECO:0000256" key="1">
    <source>
        <dbReference type="ARBA" id="ARBA00008799"/>
    </source>
</evidence>
<dbReference type="CDD" id="cd03788">
    <property type="entry name" value="GT20_TPS"/>
    <property type="match status" value="1"/>
</dbReference>
<dbReference type="AlphaFoldDB" id="A0A497XKV8"/>